<dbReference type="AlphaFoldDB" id="A0A2W5KF69"/>
<feature type="binding site" evidence="5 6">
    <location>
        <position position="203"/>
    </location>
    <ligand>
        <name>substrate</name>
    </ligand>
</feature>
<feature type="binding site" evidence="5 6">
    <location>
        <position position="63"/>
    </location>
    <ligand>
        <name>substrate</name>
    </ligand>
</feature>
<evidence type="ECO:0000259" key="10">
    <source>
        <dbReference type="SMART" id="SM00997"/>
    </source>
</evidence>
<dbReference type="HAMAP" id="MF_00563">
    <property type="entry name" value="AdoHcyase"/>
    <property type="match status" value="1"/>
</dbReference>
<evidence type="ECO:0000256" key="9">
    <source>
        <dbReference type="RuleBase" id="RU004166"/>
    </source>
</evidence>
<feature type="binding site" evidence="5 6">
    <location>
        <position position="142"/>
    </location>
    <ligand>
        <name>substrate</name>
    </ligand>
</feature>
<feature type="binding site" evidence="5">
    <location>
        <begin position="267"/>
        <end position="272"/>
    </location>
    <ligand>
        <name>NAD(+)</name>
        <dbReference type="ChEBI" id="CHEBI:57540"/>
    </ligand>
</feature>
<evidence type="ECO:0000256" key="6">
    <source>
        <dbReference type="PIRSR" id="PIRSR001109-1"/>
    </source>
</evidence>
<feature type="domain" description="S-adenosyl-L-homocysteine hydrolase NAD binding" evidence="10">
    <location>
        <begin position="238"/>
        <end position="399"/>
    </location>
</feature>
<dbReference type="PANTHER" id="PTHR23420:SF0">
    <property type="entry name" value="ADENOSYLHOMOCYSTEINASE"/>
    <property type="match status" value="1"/>
</dbReference>
<dbReference type="SMART" id="SM00996">
    <property type="entry name" value="AdoHcyase"/>
    <property type="match status" value="1"/>
</dbReference>
<dbReference type="SUPFAM" id="SSF51735">
    <property type="entry name" value="NAD(P)-binding Rossmann-fold domains"/>
    <property type="match status" value="1"/>
</dbReference>
<protein>
    <recommendedName>
        <fullName evidence="5">Adenosylhomocysteinase</fullName>
        <ecNumber evidence="5">3.13.2.1</ecNumber>
    </recommendedName>
    <alternativeName>
        <fullName evidence="5">S-adenosyl-L-homocysteine hydrolase</fullName>
        <shortName evidence="5">AdoHcyase</shortName>
    </alternativeName>
</protein>
<evidence type="ECO:0000313" key="11">
    <source>
        <dbReference type="EMBL" id="PZQ13465.1"/>
    </source>
</evidence>
<dbReference type="UniPathway" id="UPA00314">
    <property type="reaction ID" value="UER00076"/>
</dbReference>
<comment type="similarity">
    <text evidence="1 5 9">Belongs to the adenosylhomocysteinase family.</text>
</comment>
<dbReference type="SUPFAM" id="SSF52283">
    <property type="entry name" value="Formate/glycerate dehydrogenase catalytic domain-like"/>
    <property type="match status" value="1"/>
</dbReference>
<evidence type="ECO:0000256" key="7">
    <source>
        <dbReference type="PIRSR" id="PIRSR001109-2"/>
    </source>
</evidence>
<dbReference type="InterPro" id="IPR000043">
    <property type="entry name" value="Adenosylhomocysteinase-like"/>
</dbReference>
<dbReference type="GO" id="GO:0006730">
    <property type="term" value="P:one-carbon metabolic process"/>
    <property type="evidence" value="ECO:0007669"/>
    <property type="project" value="UniProtKB-UniRule"/>
</dbReference>
<dbReference type="EMBL" id="QFPO01000009">
    <property type="protein sequence ID" value="PZQ13465.1"/>
    <property type="molecule type" value="Genomic_DNA"/>
</dbReference>
<dbReference type="GO" id="GO:0071269">
    <property type="term" value="P:L-homocysteine biosynthetic process"/>
    <property type="evidence" value="ECO:0007669"/>
    <property type="project" value="UniProtKB-UniRule"/>
</dbReference>
<keyword evidence="2 5" id="KW-0554">One-carbon metabolism</keyword>
<dbReference type="InterPro" id="IPR015878">
    <property type="entry name" value="Ado_hCys_hydrolase_NAD-bd"/>
</dbReference>
<dbReference type="InterPro" id="IPR020082">
    <property type="entry name" value="S-Ado-L-homoCys_hydrolase_CS"/>
</dbReference>
<dbReference type="InterPro" id="IPR036291">
    <property type="entry name" value="NAD(P)-bd_dom_sf"/>
</dbReference>
<comment type="subcellular location">
    <subcellularLocation>
        <location evidence="5">Cytoplasm</location>
    </subcellularLocation>
</comment>
<evidence type="ECO:0000256" key="5">
    <source>
        <dbReference type="HAMAP-Rule" id="MF_00563"/>
    </source>
</evidence>
<dbReference type="GO" id="GO:0033353">
    <property type="term" value="P:S-adenosylmethionine cycle"/>
    <property type="evidence" value="ECO:0007669"/>
    <property type="project" value="TreeGrafter"/>
</dbReference>
<feature type="binding site" evidence="5">
    <location>
        <position position="238"/>
    </location>
    <ligand>
        <name>NAD(+)</name>
        <dbReference type="ChEBI" id="CHEBI:57540"/>
    </ligand>
</feature>
<feature type="binding site" evidence="5 6">
    <location>
        <position position="237"/>
    </location>
    <ligand>
        <name>substrate</name>
    </ligand>
</feature>
<dbReference type="PANTHER" id="PTHR23420">
    <property type="entry name" value="ADENOSYLHOMOCYSTEINASE"/>
    <property type="match status" value="1"/>
</dbReference>
<dbReference type="Pfam" id="PF00670">
    <property type="entry name" value="AdoHcyase_NAD"/>
    <property type="match status" value="1"/>
</dbReference>
<feature type="binding site" evidence="5 7">
    <location>
        <position position="290"/>
    </location>
    <ligand>
        <name>NAD(+)</name>
        <dbReference type="ChEBI" id="CHEBI:57540"/>
    </ligand>
</feature>
<evidence type="ECO:0000256" key="1">
    <source>
        <dbReference type="ARBA" id="ARBA00007122"/>
    </source>
</evidence>
<comment type="cofactor">
    <cofactor evidence="5 7 8">
        <name>NAD(+)</name>
        <dbReference type="ChEBI" id="CHEBI:57540"/>
    </cofactor>
    <text evidence="5 7 8">Binds 1 NAD(+) per subunit.</text>
</comment>
<keyword evidence="4 5" id="KW-0520">NAD</keyword>
<reference evidence="11 12" key="1">
    <citation type="submission" date="2017-08" db="EMBL/GenBank/DDBJ databases">
        <title>Infants hospitalized years apart are colonized by the same room-sourced microbial strains.</title>
        <authorList>
            <person name="Brooks B."/>
            <person name="Olm M.R."/>
            <person name="Firek B.A."/>
            <person name="Baker R."/>
            <person name="Thomas B.C."/>
            <person name="Morowitz M.J."/>
            <person name="Banfield J.F."/>
        </authorList>
    </citation>
    <scope>NUCLEOTIDE SEQUENCE [LARGE SCALE GENOMIC DNA]</scope>
    <source>
        <strain evidence="11">S2_005_003_R2_42</strain>
    </source>
</reference>
<dbReference type="Pfam" id="PF05221">
    <property type="entry name" value="AdoHcyase"/>
    <property type="match status" value="1"/>
</dbReference>
<dbReference type="PIRSF" id="PIRSF001109">
    <property type="entry name" value="Ad_hcy_hydrolase"/>
    <property type="match status" value="1"/>
</dbReference>
<keyword evidence="3 5" id="KW-0378">Hydrolase</keyword>
<dbReference type="Proteomes" id="UP000249046">
    <property type="component" value="Unassembled WGS sequence"/>
</dbReference>
<evidence type="ECO:0000256" key="8">
    <source>
        <dbReference type="RuleBase" id="RU000548"/>
    </source>
</evidence>
<organism evidence="11 12">
    <name type="scientific">Rhodanobacter denitrificans</name>
    <dbReference type="NCBI Taxonomy" id="666685"/>
    <lineage>
        <taxon>Bacteria</taxon>
        <taxon>Pseudomonadati</taxon>
        <taxon>Pseudomonadota</taxon>
        <taxon>Gammaproteobacteria</taxon>
        <taxon>Lysobacterales</taxon>
        <taxon>Rhodanobacteraceae</taxon>
        <taxon>Rhodanobacter</taxon>
    </lineage>
</organism>
<dbReference type="InterPro" id="IPR042172">
    <property type="entry name" value="Adenosylhomocyst_ase-like_sf"/>
</dbReference>
<gene>
    <name evidence="5" type="primary">ahcY</name>
    <name evidence="11" type="ORF">DI564_11265</name>
</gene>
<feature type="binding site" evidence="5 6">
    <location>
        <position position="233"/>
    </location>
    <ligand>
        <name>substrate</name>
    </ligand>
</feature>
<dbReference type="GO" id="GO:0005829">
    <property type="term" value="C:cytosol"/>
    <property type="evidence" value="ECO:0007669"/>
    <property type="project" value="TreeGrafter"/>
</dbReference>
<name>A0A2W5KF69_9GAMM</name>
<comment type="function">
    <text evidence="5">May play a key role in the regulation of the intracellular concentration of adenosylhomocysteine.</text>
</comment>
<dbReference type="EC" id="3.13.2.1" evidence="5"/>
<dbReference type="FunFam" id="3.40.50.720:FF:000004">
    <property type="entry name" value="Adenosylhomocysteinase"/>
    <property type="match status" value="1"/>
</dbReference>
<keyword evidence="5" id="KW-0963">Cytoplasm</keyword>
<evidence type="ECO:0000256" key="2">
    <source>
        <dbReference type="ARBA" id="ARBA00022563"/>
    </source>
</evidence>
<comment type="pathway">
    <text evidence="5 8">Amino-acid biosynthesis; L-homocysteine biosynthesis; L-homocysteine from S-adenosyl-L-homocysteine: step 1/1.</text>
</comment>
<feature type="binding site" evidence="7">
    <location>
        <position position="295"/>
    </location>
    <ligand>
        <name>NAD(+)</name>
        <dbReference type="ChEBI" id="CHEBI:57540"/>
    </ligand>
</feature>
<dbReference type="GO" id="GO:0004013">
    <property type="term" value="F:adenosylhomocysteinase activity"/>
    <property type="evidence" value="ECO:0007669"/>
    <property type="project" value="UniProtKB-UniRule"/>
</dbReference>
<dbReference type="PROSITE" id="PS00739">
    <property type="entry name" value="ADOHCYASE_2"/>
    <property type="match status" value="1"/>
</dbReference>
<evidence type="ECO:0000256" key="3">
    <source>
        <dbReference type="ARBA" id="ARBA00022801"/>
    </source>
</evidence>
<feature type="binding site" evidence="7">
    <location>
        <begin position="269"/>
        <end position="274"/>
    </location>
    <ligand>
        <name>NAD(+)</name>
        <dbReference type="ChEBI" id="CHEBI:57540"/>
    </ligand>
</feature>
<dbReference type="SMART" id="SM00997">
    <property type="entry name" value="AdoHcyase_NAD"/>
    <property type="match status" value="1"/>
</dbReference>
<dbReference type="Gene3D" id="3.40.50.1480">
    <property type="entry name" value="Adenosylhomocysteinase-like"/>
    <property type="match status" value="1"/>
</dbReference>
<comment type="catalytic activity">
    <reaction evidence="5 8">
        <text>S-adenosyl-L-homocysteine + H2O = L-homocysteine + adenosine</text>
        <dbReference type="Rhea" id="RHEA:21708"/>
        <dbReference type="ChEBI" id="CHEBI:15377"/>
        <dbReference type="ChEBI" id="CHEBI:16335"/>
        <dbReference type="ChEBI" id="CHEBI:57856"/>
        <dbReference type="ChEBI" id="CHEBI:58199"/>
        <dbReference type="EC" id="3.13.2.1"/>
    </reaction>
</comment>
<feature type="binding site" evidence="7">
    <location>
        <position position="400"/>
    </location>
    <ligand>
        <name>NAD(+)</name>
        <dbReference type="ChEBI" id="CHEBI:57540"/>
    </ligand>
</feature>
<proteinExistence type="inferred from homology"/>
<dbReference type="NCBIfam" id="TIGR00936">
    <property type="entry name" value="ahcY"/>
    <property type="match status" value="1"/>
</dbReference>
<evidence type="ECO:0000313" key="12">
    <source>
        <dbReference type="Proteomes" id="UP000249046"/>
    </source>
</evidence>
<comment type="caution">
    <text evidence="11">The sequence shown here is derived from an EMBL/GenBank/DDBJ whole genome shotgun (WGS) entry which is preliminary data.</text>
</comment>
<sequence>MNAVVKNTPSHDYKVADIALADWGRKEIDIAEHEMPGLMSIRKKYAATAPLKGVRVTGSLHMTIQTAVLIETLKDIGADVRWASCNIFSTQDHAAAAIAATGTPVFAWKGETLEEYWDCTLDALSFPDGAGGFLGPQLVVDDGGDVTLLIHKGYELENGGTWVDTPSSNHEEQVIKNLLKRVAKERPGFWGRVVKDWKGVSEETTTGVHRLYQLAQAGKLLVPAINVNDSVTKSKFDNLYGCRESLADGLKRAMDVMLAGKVAVVCGYGDVGKGSAHSLRAYGARVVVTEIDPINALQAAMEGFEVNTVESTLGVGDIYVTTTGNKDVLTLAHMQQMKDQAIICNIGHFDNEIQVDALNASGAVRLNIKPQVDKYTFGDGRAIFLLAEGRLVNLGCATGHPSFVMSNSFSNQTLAQIDLWANKDFYDPKVYILPKKLDEEVARLHLEKIGVKLTRLTAEQADYLGVPVEGPYKPDHYRY</sequence>
<feature type="binding site" evidence="5 7">
    <location>
        <position position="393"/>
    </location>
    <ligand>
        <name>NAD(+)</name>
        <dbReference type="ChEBI" id="CHEBI:57540"/>
    </ligand>
</feature>
<dbReference type="NCBIfam" id="NF004005">
    <property type="entry name" value="PRK05476.2-3"/>
    <property type="match status" value="1"/>
</dbReference>
<feature type="binding site" evidence="5 7">
    <location>
        <begin position="346"/>
        <end position="348"/>
    </location>
    <ligand>
        <name>NAD(+)</name>
        <dbReference type="ChEBI" id="CHEBI:57540"/>
    </ligand>
</feature>
<feature type="binding site" evidence="5 7">
    <location>
        <begin position="204"/>
        <end position="206"/>
    </location>
    <ligand>
        <name>NAD(+)</name>
        <dbReference type="ChEBI" id="CHEBI:57540"/>
    </ligand>
</feature>
<dbReference type="PROSITE" id="PS00738">
    <property type="entry name" value="ADOHCYASE_1"/>
    <property type="match status" value="1"/>
</dbReference>
<dbReference type="Gene3D" id="3.40.50.720">
    <property type="entry name" value="NAD(P)-binding Rossmann-like Domain"/>
    <property type="match status" value="1"/>
</dbReference>
<evidence type="ECO:0000256" key="4">
    <source>
        <dbReference type="ARBA" id="ARBA00023027"/>
    </source>
</evidence>
<accession>A0A2W5KF69</accession>
<feature type="binding site" evidence="5">
    <location>
        <position position="325"/>
    </location>
    <ligand>
        <name>NAD(+)</name>
        <dbReference type="ChEBI" id="CHEBI:57540"/>
    </ligand>
</feature>
<dbReference type="CDD" id="cd00401">
    <property type="entry name" value="SAHH"/>
    <property type="match status" value="1"/>
</dbReference>